<keyword evidence="3" id="KW-0964">Secreted</keyword>
<evidence type="ECO:0000313" key="9">
    <source>
        <dbReference type="Proteomes" id="UP000198287"/>
    </source>
</evidence>
<evidence type="ECO:0000313" key="8">
    <source>
        <dbReference type="EMBL" id="OXA58672.1"/>
    </source>
</evidence>
<feature type="chain" id="PRO_5012307918" evidence="6">
    <location>
        <begin position="20"/>
        <end position="505"/>
    </location>
</feature>
<evidence type="ECO:0000256" key="3">
    <source>
        <dbReference type="ARBA" id="ARBA00022525"/>
    </source>
</evidence>
<sequence>MASQISVLIILSLFGSYFCQYGHYGPYREYGQKNKVYYKLMKDPIQAKPSKITRDNLFGWLNKKNGVKFYLWTRKNPNLAHELKYNDVDSIKSSNFNPNKLTKIIIHGWADGASEVQIGDWLIFMRDAYLRFADINYIVVDYAIYASWFLFFSARPELVGERVAEMIIFLEKQGMQLDPLHIVGWSWGAHIAGMAGHRLNGRIGRVTGIDPAGPTFKYIPNELRLDKRDAKFVDIIHVNGGYPSTWGFFGLPDPLGHLDFYPNGEAAGVQIGCPAGQALVYESLWCSHGRGVKYFTESIFSPLAFPACRCDSFDEYVTGLCPCSQEETSFMGEHLSHNAYIYILFFLLCFLSLSLFHSLCFHCFLSYCYHSLLLRHNFTRFLFIFWQTTQITEALCARTRGIYQLFTRPKPLFGHGIQLNITLPNYTPPEEEFIATLNDTEQVNVRPGTIRIQREGIVTRLEFKDSYNSKSYPNNDIVTMSIAFVLNNTINSAQLIEHKLAPIKE</sequence>
<evidence type="ECO:0000256" key="1">
    <source>
        <dbReference type="ARBA" id="ARBA00004613"/>
    </source>
</evidence>
<organism evidence="8 9">
    <name type="scientific">Folsomia candida</name>
    <name type="common">Springtail</name>
    <dbReference type="NCBI Taxonomy" id="158441"/>
    <lineage>
        <taxon>Eukaryota</taxon>
        <taxon>Metazoa</taxon>
        <taxon>Ecdysozoa</taxon>
        <taxon>Arthropoda</taxon>
        <taxon>Hexapoda</taxon>
        <taxon>Collembola</taxon>
        <taxon>Entomobryomorpha</taxon>
        <taxon>Isotomoidea</taxon>
        <taxon>Isotomidae</taxon>
        <taxon>Proisotominae</taxon>
        <taxon>Folsomia</taxon>
    </lineage>
</organism>
<keyword evidence="9" id="KW-1185">Reference proteome</keyword>
<comment type="caution">
    <text evidence="8">The sequence shown here is derived from an EMBL/GenBank/DDBJ whole genome shotgun (WGS) entry which is preliminary data.</text>
</comment>
<dbReference type="PANTHER" id="PTHR11610:SF173">
    <property type="entry name" value="LIPASE DOMAIN-CONTAINING PROTEIN-RELATED"/>
    <property type="match status" value="1"/>
</dbReference>
<reference evidence="8 9" key="1">
    <citation type="submission" date="2015-12" db="EMBL/GenBank/DDBJ databases">
        <title>The genome of Folsomia candida.</title>
        <authorList>
            <person name="Faddeeva A."/>
            <person name="Derks M.F."/>
            <person name="Anvar Y."/>
            <person name="Smit S."/>
            <person name="Van Straalen N."/>
            <person name="Roelofs D."/>
        </authorList>
    </citation>
    <scope>NUCLEOTIDE SEQUENCE [LARGE SCALE GENOMIC DNA]</scope>
    <source>
        <strain evidence="8 9">VU population</strain>
        <tissue evidence="8">Whole body</tissue>
    </source>
</reference>
<dbReference type="InterPro" id="IPR000734">
    <property type="entry name" value="TAG_lipase"/>
</dbReference>
<accession>A0A226EM23</accession>
<dbReference type="PRINTS" id="PR00821">
    <property type="entry name" value="TAGLIPASE"/>
</dbReference>
<evidence type="ECO:0000256" key="2">
    <source>
        <dbReference type="ARBA" id="ARBA00010701"/>
    </source>
</evidence>
<dbReference type="Pfam" id="PF00151">
    <property type="entry name" value="Lipase"/>
    <property type="match status" value="1"/>
</dbReference>
<dbReference type="InterPro" id="IPR033906">
    <property type="entry name" value="Lipase_N"/>
</dbReference>
<proteinExistence type="inferred from homology"/>
<name>A0A226EM23_FOLCA</name>
<evidence type="ECO:0000256" key="6">
    <source>
        <dbReference type="SAM" id="SignalP"/>
    </source>
</evidence>
<dbReference type="EMBL" id="LNIX01000003">
    <property type="protein sequence ID" value="OXA58672.1"/>
    <property type="molecule type" value="Genomic_DNA"/>
</dbReference>
<dbReference type="AlphaFoldDB" id="A0A226EM23"/>
<feature type="signal peptide" evidence="6">
    <location>
        <begin position="1"/>
        <end position="19"/>
    </location>
</feature>
<comment type="subcellular location">
    <subcellularLocation>
        <location evidence="1">Secreted</location>
    </subcellularLocation>
</comment>
<dbReference type="SUPFAM" id="SSF53474">
    <property type="entry name" value="alpha/beta-Hydrolases"/>
    <property type="match status" value="1"/>
</dbReference>
<evidence type="ECO:0000259" key="7">
    <source>
        <dbReference type="Pfam" id="PF00151"/>
    </source>
</evidence>
<feature type="transmembrane region" description="Helical" evidence="5">
    <location>
        <begin position="339"/>
        <end position="365"/>
    </location>
</feature>
<protein>
    <submittedName>
        <fullName evidence="8">Pancreatic triacylglycerol lipase</fullName>
    </submittedName>
</protein>
<dbReference type="GO" id="GO:0005615">
    <property type="term" value="C:extracellular space"/>
    <property type="evidence" value="ECO:0007669"/>
    <property type="project" value="TreeGrafter"/>
</dbReference>
<keyword evidence="5" id="KW-0812">Transmembrane</keyword>
<gene>
    <name evidence="8" type="ORF">Fcan01_08182</name>
</gene>
<dbReference type="InterPro" id="IPR013818">
    <property type="entry name" value="Lipase"/>
</dbReference>
<dbReference type="CDD" id="cd00707">
    <property type="entry name" value="Pancreat_lipase_like"/>
    <property type="match status" value="1"/>
</dbReference>
<keyword evidence="6" id="KW-0732">Signal</keyword>
<dbReference type="PANTHER" id="PTHR11610">
    <property type="entry name" value="LIPASE"/>
    <property type="match status" value="1"/>
</dbReference>
<dbReference type="OrthoDB" id="199913at2759"/>
<dbReference type="InterPro" id="IPR029058">
    <property type="entry name" value="AB_hydrolase_fold"/>
</dbReference>
<keyword evidence="5" id="KW-0472">Membrane</keyword>
<dbReference type="GO" id="GO:0017171">
    <property type="term" value="F:serine hydrolase activity"/>
    <property type="evidence" value="ECO:0007669"/>
    <property type="project" value="TreeGrafter"/>
</dbReference>
<dbReference type="Gene3D" id="3.40.50.1820">
    <property type="entry name" value="alpha/beta hydrolase"/>
    <property type="match status" value="1"/>
</dbReference>
<evidence type="ECO:0000256" key="4">
    <source>
        <dbReference type="RuleBase" id="RU004262"/>
    </source>
</evidence>
<dbReference type="GO" id="GO:0016298">
    <property type="term" value="F:lipase activity"/>
    <property type="evidence" value="ECO:0007669"/>
    <property type="project" value="InterPro"/>
</dbReference>
<evidence type="ECO:0000256" key="5">
    <source>
        <dbReference type="SAM" id="Phobius"/>
    </source>
</evidence>
<comment type="similarity">
    <text evidence="2 4">Belongs to the AB hydrolase superfamily. Lipase family.</text>
</comment>
<dbReference type="GO" id="GO:0016042">
    <property type="term" value="P:lipid catabolic process"/>
    <property type="evidence" value="ECO:0007669"/>
    <property type="project" value="TreeGrafter"/>
</dbReference>
<feature type="domain" description="Lipase" evidence="7">
    <location>
        <begin position="56"/>
        <end position="334"/>
    </location>
</feature>
<keyword evidence="5" id="KW-1133">Transmembrane helix</keyword>
<dbReference type="Proteomes" id="UP000198287">
    <property type="component" value="Unassembled WGS sequence"/>
</dbReference>